<evidence type="ECO:0000313" key="6">
    <source>
        <dbReference type="Proteomes" id="UP000189810"/>
    </source>
</evidence>
<dbReference type="NCBIfam" id="NF002032">
    <property type="entry name" value="PRK00856.1"/>
    <property type="match status" value="1"/>
</dbReference>
<dbReference type="STRING" id="381751.SAMN05444391_0398"/>
<reference evidence="5 6" key="1">
    <citation type="submission" date="2016-11" db="EMBL/GenBank/DDBJ databases">
        <authorList>
            <person name="Jaros S."/>
            <person name="Januszkiewicz K."/>
            <person name="Wedrychowicz H."/>
        </authorList>
    </citation>
    <scope>NUCLEOTIDE SEQUENCE [LARGE SCALE GENOMIC DNA]</scope>
    <source>
        <strain evidence="5 6">DSM 19557</strain>
    </source>
</reference>
<dbReference type="InterPro" id="IPR006130">
    <property type="entry name" value="Asp/Orn_carbamoylTrfase"/>
</dbReference>
<dbReference type="PANTHER" id="PTHR45753:SF6">
    <property type="entry name" value="ASPARTATE CARBAMOYLTRANSFERASE"/>
    <property type="match status" value="1"/>
</dbReference>
<dbReference type="OrthoDB" id="9802587at2"/>
<dbReference type="InterPro" id="IPR036901">
    <property type="entry name" value="Asp/Orn_carbamoylTrfase_sf"/>
</dbReference>
<dbReference type="RefSeq" id="WP_079653571.1">
    <property type="nucleotide sequence ID" value="NZ_LT670846.1"/>
</dbReference>
<organism evidence="5 6">
    <name type="scientific">Thermocrinis minervae</name>
    <dbReference type="NCBI Taxonomy" id="381751"/>
    <lineage>
        <taxon>Bacteria</taxon>
        <taxon>Pseudomonadati</taxon>
        <taxon>Aquificota</taxon>
        <taxon>Aquificia</taxon>
        <taxon>Aquificales</taxon>
        <taxon>Aquificaceae</taxon>
        <taxon>Thermocrinis</taxon>
    </lineage>
</organism>
<dbReference type="PRINTS" id="PR00101">
    <property type="entry name" value="ATCASE"/>
</dbReference>
<protein>
    <submittedName>
        <fullName evidence="5">Aspartate carbamoyltransferase</fullName>
    </submittedName>
</protein>
<evidence type="ECO:0000256" key="2">
    <source>
        <dbReference type="RuleBase" id="RU003634"/>
    </source>
</evidence>
<keyword evidence="1 2" id="KW-0808">Transferase</keyword>
<dbReference type="PANTHER" id="PTHR45753">
    <property type="entry name" value="ORNITHINE CARBAMOYLTRANSFERASE, MITOCHONDRIAL"/>
    <property type="match status" value="1"/>
</dbReference>
<dbReference type="PROSITE" id="PS00097">
    <property type="entry name" value="CARBAMOYLTRANSFERASE"/>
    <property type="match status" value="1"/>
</dbReference>
<dbReference type="SUPFAM" id="SSF53671">
    <property type="entry name" value="Aspartate/ornithine carbamoyltransferase"/>
    <property type="match status" value="1"/>
</dbReference>
<keyword evidence="6" id="KW-1185">Reference proteome</keyword>
<feature type="domain" description="Aspartate/ornithine carbamoyltransferase Asp/Orn-binding" evidence="3">
    <location>
        <begin position="144"/>
        <end position="287"/>
    </location>
</feature>
<gene>
    <name evidence="5" type="ORF">SAMN05444391_0398</name>
</gene>
<dbReference type="PRINTS" id="PR00100">
    <property type="entry name" value="AOTCASE"/>
</dbReference>
<evidence type="ECO:0000259" key="4">
    <source>
        <dbReference type="Pfam" id="PF02729"/>
    </source>
</evidence>
<name>A0A1M6QUS7_9AQUI</name>
<evidence type="ECO:0000313" key="5">
    <source>
        <dbReference type="EMBL" id="SHK23848.1"/>
    </source>
</evidence>
<dbReference type="InterPro" id="IPR006131">
    <property type="entry name" value="Asp_carbamoyltransf_Asp/Orn-bd"/>
</dbReference>
<dbReference type="GO" id="GO:0006520">
    <property type="term" value="P:amino acid metabolic process"/>
    <property type="evidence" value="ECO:0007669"/>
    <property type="project" value="InterPro"/>
</dbReference>
<dbReference type="Pfam" id="PF02729">
    <property type="entry name" value="OTCace_N"/>
    <property type="match status" value="1"/>
</dbReference>
<proteinExistence type="inferred from homology"/>
<dbReference type="GO" id="GO:0016597">
    <property type="term" value="F:amino acid binding"/>
    <property type="evidence" value="ECO:0007669"/>
    <property type="project" value="InterPro"/>
</dbReference>
<evidence type="ECO:0000259" key="3">
    <source>
        <dbReference type="Pfam" id="PF00185"/>
    </source>
</evidence>
<sequence length="292" mass="33409">MKHLISVKDLTKEDVESFYKLFLDFKKGRREFLEGHVALLFLEASTRTRFSFELACRELGLNTYYAGRGETSIEKGESFYHTLKVLESMGYRAVIFRVPFVLFPYDPYLSLSISLINAGDGTHQHPTQGLVDLFTLLEVFGKVEGLNILYVGDVKHSRVFRSGAYLFNMFGARVAVCGPSVLIPEDLSPFEAQYIPDVDEGIEWAHVVIWLRLQEERFLQSYVPSKESYFLQYGLTKERYKKLKSFFMHPGPANLGVDVDPELIHAEKSLYLKQASNGPFVRMAVLYKLLSS</sequence>
<dbReference type="AlphaFoldDB" id="A0A1M6QUS7"/>
<dbReference type="Pfam" id="PF00185">
    <property type="entry name" value="OTCace"/>
    <property type="match status" value="1"/>
</dbReference>
<accession>A0A1M6QUS7</accession>
<dbReference type="GO" id="GO:0005829">
    <property type="term" value="C:cytosol"/>
    <property type="evidence" value="ECO:0007669"/>
    <property type="project" value="TreeGrafter"/>
</dbReference>
<dbReference type="GO" id="GO:0044205">
    <property type="term" value="P:'de novo' UMP biosynthetic process"/>
    <property type="evidence" value="ECO:0007669"/>
    <property type="project" value="UniProtKB-UniPathway"/>
</dbReference>
<dbReference type="GO" id="GO:0016743">
    <property type="term" value="F:carboxyl- or carbamoyltransferase activity"/>
    <property type="evidence" value="ECO:0007669"/>
    <property type="project" value="InterPro"/>
</dbReference>
<dbReference type="UniPathway" id="UPA00070">
    <property type="reaction ID" value="UER00116"/>
</dbReference>
<dbReference type="InterPro" id="IPR006132">
    <property type="entry name" value="Asp/Orn_carbamoyltranf_P-bd"/>
</dbReference>
<feature type="domain" description="Aspartate/ornithine carbamoyltransferase carbamoyl-P binding" evidence="4">
    <location>
        <begin position="2"/>
        <end position="138"/>
    </location>
</feature>
<dbReference type="Proteomes" id="UP000189810">
    <property type="component" value="Chromosome I"/>
</dbReference>
<dbReference type="EMBL" id="LT670846">
    <property type="protein sequence ID" value="SHK23848.1"/>
    <property type="molecule type" value="Genomic_DNA"/>
</dbReference>
<comment type="similarity">
    <text evidence="2">Belongs to the aspartate/ornithine carbamoyltransferase superfamily.</text>
</comment>
<evidence type="ECO:0000256" key="1">
    <source>
        <dbReference type="ARBA" id="ARBA00022679"/>
    </source>
</evidence>
<dbReference type="Gene3D" id="3.40.50.1370">
    <property type="entry name" value="Aspartate/ornithine carbamoyltransferase"/>
    <property type="match status" value="2"/>
</dbReference>